<keyword evidence="1" id="KW-0472">Membrane</keyword>
<feature type="transmembrane region" description="Helical" evidence="1">
    <location>
        <begin position="12"/>
        <end position="33"/>
    </location>
</feature>
<evidence type="ECO:0000256" key="1">
    <source>
        <dbReference type="SAM" id="Phobius"/>
    </source>
</evidence>
<dbReference type="Pfam" id="PF02470">
    <property type="entry name" value="MlaD"/>
    <property type="match status" value="1"/>
</dbReference>
<evidence type="ECO:0000259" key="2">
    <source>
        <dbReference type="Pfam" id="PF02470"/>
    </source>
</evidence>
<dbReference type="Proteomes" id="UP000032668">
    <property type="component" value="Unassembled WGS sequence"/>
</dbReference>
<keyword evidence="1" id="KW-0812">Transmembrane</keyword>
<name>A0A0D6PES8_9PROT</name>
<dbReference type="AlphaFoldDB" id="A0A0D6PES8"/>
<dbReference type="PANTHER" id="PTHR33371:SF4">
    <property type="entry name" value="INTERMEMBRANE PHOSPHOLIPID TRANSPORT SYSTEM BINDING PROTEIN MLAD"/>
    <property type="match status" value="1"/>
</dbReference>
<dbReference type="InterPro" id="IPR003399">
    <property type="entry name" value="Mce/MlaD"/>
</dbReference>
<evidence type="ECO:0000313" key="3">
    <source>
        <dbReference type="EMBL" id="GAN79871.1"/>
    </source>
</evidence>
<accession>A0A0D6PES8</accession>
<proteinExistence type="predicted"/>
<keyword evidence="4" id="KW-1185">Reference proteome</keyword>
<gene>
    <name evidence="3" type="ORF">Aam_034_015</name>
</gene>
<organism evidence="3 4">
    <name type="scientific">Acidocella aminolytica 101 = DSM 11237</name>
    <dbReference type="NCBI Taxonomy" id="1120923"/>
    <lineage>
        <taxon>Bacteria</taxon>
        <taxon>Pseudomonadati</taxon>
        <taxon>Pseudomonadota</taxon>
        <taxon>Alphaproteobacteria</taxon>
        <taxon>Acetobacterales</taxon>
        <taxon>Acidocellaceae</taxon>
        <taxon>Acidocella</taxon>
    </lineage>
</organism>
<dbReference type="EMBL" id="BANC01000034">
    <property type="protein sequence ID" value="GAN79871.1"/>
    <property type="molecule type" value="Genomic_DNA"/>
</dbReference>
<dbReference type="InterPro" id="IPR052336">
    <property type="entry name" value="MlaD_Phospholipid_Transporter"/>
</dbReference>
<dbReference type="RefSeq" id="WP_048878306.1">
    <property type="nucleotide sequence ID" value="NZ_BANC01000034.1"/>
</dbReference>
<dbReference type="STRING" id="1120923.SAMN02746095_00913"/>
<feature type="domain" description="Mce/MlaD" evidence="2">
    <location>
        <begin position="38"/>
        <end position="135"/>
    </location>
</feature>
<reference evidence="3 4" key="1">
    <citation type="submission" date="2012-11" db="EMBL/GenBank/DDBJ databases">
        <title>Whole genome sequence of Acidocella aminolytica 101 = DSM 11237.</title>
        <authorList>
            <person name="Azuma Y."/>
            <person name="Higashiura N."/>
            <person name="Hirakawa H."/>
            <person name="Matsushita K."/>
        </authorList>
    </citation>
    <scope>NUCLEOTIDE SEQUENCE [LARGE SCALE GENOMIC DNA]</scope>
    <source>
        <strain evidence="4">101 / DSM 11237</strain>
    </source>
</reference>
<comment type="caution">
    <text evidence="3">The sequence shown here is derived from an EMBL/GenBank/DDBJ whole genome shotgun (WGS) entry which is preliminary data.</text>
</comment>
<dbReference type="OrthoDB" id="9808689at2"/>
<evidence type="ECO:0000313" key="4">
    <source>
        <dbReference type="Proteomes" id="UP000032668"/>
    </source>
</evidence>
<dbReference type="PANTHER" id="PTHR33371">
    <property type="entry name" value="INTERMEMBRANE PHOSPHOLIPID TRANSPORT SYSTEM BINDING PROTEIN MLAD-RELATED"/>
    <property type="match status" value="1"/>
</dbReference>
<keyword evidence="1" id="KW-1133">Transmembrane helix</keyword>
<protein>
    <recommendedName>
        <fullName evidence="2">Mce/MlaD domain-containing protein</fullName>
    </recommendedName>
</protein>
<sequence>MELNSASFRVGAFVLGGVVCLVALFLFLSGGLFQGGRIYESYFSESVQGLSVGTAVKYRGVPIGSVTYLGLAALDYAPSASVVTHQRQYRQIVVRFRLNYKNVNEVDIERAVKFGLRAQIKPQGITGLSYIDLSFTNPAKAPPETVPWTPEYPVIPSVPSTLTQVQDAAEKILSSFSEIDVKQMSDNLNQLLATLNHQMSSGDAKKVIKSADALLQNLNEAVVRSDLPGTAASLRNLAGGKQTQQILAKLNQTTAQLAKVSAQLPALVAASQATINKADETTADLQAQLLPILQSMRSTMDNLRDLSASLAVNPSQVILGAPPPPPPQGSK</sequence>